<dbReference type="Pfam" id="PF03016">
    <property type="entry name" value="Exostosin_GT47"/>
    <property type="match status" value="1"/>
</dbReference>
<dbReference type="Proteomes" id="UP001054252">
    <property type="component" value="Unassembled WGS sequence"/>
</dbReference>
<evidence type="ECO:0000256" key="4">
    <source>
        <dbReference type="ARBA" id="ARBA00022968"/>
    </source>
</evidence>
<dbReference type="EMBL" id="BPVZ01000020">
    <property type="protein sequence ID" value="GKV03432.1"/>
    <property type="molecule type" value="Genomic_DNA"/>
</dbReference>
<feature type="region of interest" description="Disordered" evidence="6">
    <location>
        <begin position="239"/>
        <end position="272"/>
    </location>
</feature>
<accession>A0AAV5IXI1</accession>
<comment type="similarity">
    <text evidence="2">Belongs to the glycosyltransferase 47 family.</text>
</comment>
<evidence type="ECO:0000256" key="6">
    <source>
        <dbReference type="SAM" id="MobiDB-lite"/>
    </source>
</evidence>
<evidence type="ECO:0000259" key="8">
    <source>
        <dbReference type="Pfam" id="PF03016"/>
    </source>
</evidence>
<dbReference type="AlphaFoldDB" id="A0AAV5IXI1"/>
<keyword evidence="7" id="KW-1133">Transmembrane helix</keyword>
<feature type="compositionally biased region" description="Polar residues" evidence="6">
    <location>
        <begin position="74"/>
        <end position="86"/>
    </location>
</feature>
<dbReference type="InterPro" id="IPR004263">
    <property type="entry name" value="Exostosin"/>
</dbReference>
<keyword evidence="7" id="KW-0472">Membrane</keyword>
<feature type="region of interest" description="Disordered" evidence="6">
    <location>
        <begin position="177"/>
        <end position="209"/>
    </location>
</feature>
<keyword evidence="5" id="KW-0333">Golgi apparatus</keyword>
<evidence type="ECO:0000256" key="2">
    <source>
        <dbReference type="ARBA" id="ARBA00010271"/>
    </source>
</evidence>
<evidence type="ECO:0000313" key="9">
    <source>
        <dbReference type="EMBL" id="GKV03432.1"/>
    </source>
</evidence>
<keyword evidence="3" id="KW-0808">Transferase</keyword>
<comment type="caution">
    <text evidence="9">The sequence shown here is derived from an EMBL/GenBank/DDBJ whole genome shotgun (WGS) entry which is preliminary data.</text>
</comment>
<keyword evidence="10" id="KW-1185">Reference proteome</keyword>
<keyword evidence="3" id="KW-0328">Glycosyltransferase</keyword>
<evidence type="ECO:0000256" key="3">
    <source>
        <dbReference type="ARBA" id="ARBA00022676"/>
    </source>
</evidence>
<evidence type="ECO:0000256" key="1">
    <source>
        <dbReference type="ARBA" id="ARBA00004323"/>
    </source>
</evidence>
<proteinExistence type="inferred from homology"/>
<protein>
    <recommendedName>
        <fullName evidence="8">Exostosin GT47 domain-containing protein</fullName>
    </recommendedName>
</protein>
<feature type="compositionally biased region" description="Low complexity" evidence="6">
    <location>
        <begin position="239"/>
        <end position="251"/>
    </location>
</feature>
<dbReference type="GO" id="GO:0000139">
    <property type="term" value="C:Golgi membrane"/>
    <property type="evidence" value="ECO:0007669"/>
    <property type="project" value="UniProtKB-SubCell"/>
</dbReference>
<keyword evidence="4" id="KW-0735">Signal-anchor</keyword>
<evidence type="ECO:0000313" key="10">
    <source>
        <dbReference type="Proteomes" id="UP001054252"/>
    </source>
</evidence>
<name>A0AAV5IXI1_9ROSI</name>
<evidence type="ECO:0000256" key="7">
    <source>
        <dbReference type="SAM" id="Phobius"/>
    </source>
</evidence>
<dbReference type="PANTHER" id="PTHR11062:SF236">
    <property type="entry name" value="GLYCOSYLTRANSFERASE PLANT-LIKE PROTEIN"/>
    <property type="match status" value="1"/>
</dbReference>
<feature type="transmembrane region" description="Helical" evidence="7">
    <location>
        <begin position="16"/>
        <end position="33"/>
    </location>
</feature>
<evidence type="ECO:0000256" key="5">
    <source>
        <dbReference type="ARBA" id="ARBA00023034"/>
    </source>
</evidence>
<dbReference type="InterPro" id="IPR040911">
    <property type="entry name" value="Exostosin_GT47"/>
</dbReference>
<feature type="compositionally biased region" description="Basic residues" evidence="6">
    <location>
        <begin position="257"/>
        <end position="268"/>
    </location>
</feature>
<dbReference type="GO" id="GO:0016757">
    <property type="term" value="F:glycosyltransferase activity"/>
    <property type="evidence" value="ECO:0007669"/>
    <property type="project" value="UniProtKB-KW"/>
</dbReference>
<reference evidence="9 10" key="1">
    <citation type="journal article" date="2021" name="Commun. Biol.">
        <title>The genome of Shorea leprosula (Dipterocarpaceae) highlights the ecological relevance of drought in aseasonal tropical rainforests.</title>
        <authorList>
            <person name="Ng K.K.S."/>
            <person name="Kobayashi M.J."/>
            <person name="Fawcett J.A."/>
            <person name="Hatakeyama M."/>
            <person name="Paape T."/>
            <person name="Ng C.H."/>
            <person name="Ang C.C."/>
            <person name="Tnah L.H."/>
            <person name="Lee C.T."/>
            <person name="Nishiyama T."/>
            <person name="Sese J."/>
            <person name="O'Brien M.J."/>
            <person name="Copetti D."/>
            <person name="Mohd Noor M.I."/>
            <person name="Ong R.C."/>
            <person name="Putra M."/>
            <person name="Sireger I.Z."/>
            <person name="Indrioko S."/>
            <person name="Kosugi Y."/>
            <person name="Izuno A."/>
            <person name="Isagi Y."/>
            <person name="Lee S.L."/>
            <person name="Shimizu K.K."/>
        </authorList>
    </citation>
    <scope>NUCLEOTIDE SEQUENCE [LARGE SCALE GENOMIC DNA]</scope>
    <source>
        <strain evidence="9">214</strain>
    </source>
</reference>
<feature type="region of interest" description="Disordered" evidence="6">
    <location>
        <begin position="71"/>
        <end position="111"/>
    </location>
</feature>
<sequence length="675" mass="75269">MDGAFRFLCQAESRRLLLLMAIIVALVLAVQYFELPSIEVFTSLFALGNNSSSPNGESSLPSKMVGTVVHENDSNSTRRNAVNETGNGARASNMGKETAEGEEDISPKNGYLSKSNGGLNDYFGLFSNGSSPDNLVGVNKSSTLENGENIVSVPPELGIAPAQGFYLKQDVIKDNISSSSSGSSDFDVAPSASPLINSPSIPSDARARSSLASANSSMSLGKSAEDVLNDNKNLISLSNSSLSGNVSSENSIPAQKKGTRRKPEKKSRKPPEVVVSISEMNDLLLQSHASPHSTVPKWSSKVDQELMSAKSRILSASATKNASELFLPLYRNSSMFKRSYELMENMLKVYVYQDGEKPIFHQAILDGIYASEGWFMKLLEVNKKFTTKDPQKAHLFYLPFSSRMLELTLYVRNSHSRNNLIQYVKTYVDSIATKYPFWNRTGGADHFLASCHDWAPAETRGRLLNCIRALCNADIDVGFTIGKDVSLPETYVHTAQNPLKNLGGYPPSQRHILAFFAGNMHGYVRPILLKYWGNKDPDMKIFGPMPHTKGNSNYLEHMKSSRFCICAKGHEVNSPRVVEAIMFECVPVIISDNFVPPFFEVLNWESFAVFVLEKDIPNLKTILLSISEERYVEMHKRVKKVQKHFLWHSNPVKYDIFHMILHSVWYNRVFQIRAR</sequence>
<feature type="domain" description="Exostosin GT47" evidence="8">
    <location>
        <begin position="344"/>
        <end position="624"/>
    </location>
</feature>
<organism evidence="9 10">
    <name type="scientific">Rubroshorea leprosula</name>
    <dbReference type="NCBI Taxonomy" id="152421"/>
    <lineage>
        <taxon>Eukaryota</taxon>
        <taxon>Viridiplantae</taxon>
        <taxon>Streptophyta</taxon>
        <taxon>Embryophyta</taxon>
        <taxon>Tracheophyta</taxon>
        <taxon>Spermatophyta</taxon>
        <taxon>Magnoliopsida</taxon>
        <taxon>eudicotyledons</taxon>
        <taxon>Gunneridae</taxon>
        <taxon>Pentapetalae</taxon>
        <taxon>rosids</taxon>
        <taxon>malvids</taxon>
        <taxon>Malvales</taxon>
        <taxon>Dipterocarpaceae</taxon>
        <taxon>Rubroshorea</taxon>
    </lineage>
</organism>
<dbReference type="PANTHER" id="PTHR11062">
    <property type="entry name" value="EXOSTOSIN HEPARAN SULFATE GLYCOSYLTRANSFERASE -RELATED"/>
    <property type="match status" value="1"/>
</dbReference>
<gene>
    <name evidence="9" type="ORF">SLEP1_g15730</name>
</gene>
<comment type="subcellular location">
    <subcellularLocation>
        <location evidence="1">Golgi apparatus membrane</location>
        <topology evidence="1">Single-pass type II membrane protein</topology>
    </subcellularLocation>
</comment>
<keyword evidence="7" id="KW-0812">Transmembrane</keyword>